<dbReference type="Gene3D" id="3.30.530.20">
    <property type="match status" value="2"/>
</dbReference>
<gene>
    <name evidence="3" type="ORF">GCM10009823_02180</name>
</gene>
<evidence type="ECO:0000259" key="2">
    <source>
        <dbReference type="Pfam" id="PF08327"/>
    </source>
</evidence>
<dbReference type="Proteomes" id="UP001500984">
    <property type="component" value="Unassembled WGS sequence"/>
</dbReference>
<keyword evidence="4" id="KW-1185">Reference proteome</keyword>
<dbReference type="SUPFAM" id="SSF55961">
    <property type="entry name" value="Bet v1-like"/>
    <property type="match status" value="2"/>
</dbReference>
<reference evidence="4" key="1">
    <citation type="journal article" date="2019" name="Int. J. Syst. Evol. Microbiol.">
        <title>The Global Catalogue of Microorganisms (GCM) 10K type strain sequencing project: providing services to taxonomists for standard genome sequencing and annotation.</title>
        <authorList>
            <consortium name="The Broad Institute Genomics Platform"/>
            <consortium name="The Broad Institute Genome Sequencing Center for Infectious Disease"/>
            <person name="Wu L."/>
            <person name="Ma J."/>
        </authorList>
    </citation>
    <scope>NUCLEOTIDE SEQUENCE [LARGE SCALE GENOMIC DNA]</scope>
    <source>
        <strain evidence="4">JCM 15900</strain>
    </source>
</reference>
<evidence type="ECO:0000313" key="3">
    <source>
        <dbReference type="EMBL" id="GAA2087665.1"/>
    </source>
</evidence>
<feature type="domain" description="Activator of Hsp90 ATPase homologue 1/2-like C-terminal" evidence="2">
    <location>
        <begin position="191"/>
        <end position="329"/>
    </location>
</feature>
<dbReference type="InterPro" id="IPR023393">
    <property type="entry name" value="START-like_dom_sf"/>
</dbReference>
<dbReference type="EMBL" id="BAAAPZ010000002">
    <property type="protein sequence ID" value="GAA2087665.1"/>
    <property type="molecule type" value="Genomic_DNA"/>
</dbReference>
<sequence length="335" mass="37200">MPITQIDTRTEDLTLTIVAEFPVPLAQLWDAYADPRKIERFWGPPEYPATFTRHDMVAGGRSHYYMTGPDGDTPGGYWEFVAVDAPHSFEVRDGFADAEGNPNTELPSMRMVFSFEETADGSRLTTTTHFNSEEELSQLLEMGMLEGTKAAMGQIDTVLADLESFAAGRATEAQLLSDTRVRVSRVIRGDVEQVWRAHHEAALLQRWQLGPDGWTMPVCEPPAEVGGTYRFEWESDDGENRFGFTGEVLESQPPHREVTTERMVGGDQVANGVNDEQWTSVVNEMTLTPVSGGTLLSLLITYPSQEVRDAILATGMTNGMEDSYARLEREVLSPA</sequence>
<proteinExistence type="inferred from homology"/>
<name>A0ABP5HY93_9MICO</name>
<comment type="caution">
    <text evidence="3">The sequence shown here is derived from an EMBL/GenBank/DDBJ whole genome shotgun (WGS) entry which is preliminary data.</text>
</comment>
<evidence type="ECO:0000313" key="4">
    <source>
        <dbReference type="Proteomes" id="UP001500984"/>
    </source>
</evidence>
<dbReference type="RefSeq" id="WP_344334480.1">
    <property type="nucleotide sequence ID" value="NZ_BAAAPZ010000002.1"/>
</dbReference>
<dbReference type="Pfam" id="PF08327">
    <property type="entry name" value="AHSA1"/>
    <property type="match status" value="2"/>
</dbReference>
<comment type="similarity">
    <text evidence="1">Belongs to the AHA1 family.</text>
</comment>
<dbReference type="InterPro" id="IPR013538">
    <property type="entry name" value="ASHA1/2-like_C"/>
</dbReference>
<accession>A0ABP5HY93</accession>
<protein>
    <recommendedName>
        <fullName evidence="2">Activator of Hsp90 ATPase homologue 1/2-like C-terminal domain-containing protein</fullName>
    </recommendedName>
</protein>
<feature type="domain" description="Activator of Hsp90 ATPase homologue 1/2-like C-terminal" evidence="2">
    <location>
        <begin position="23"/>
        <end position="159"/>
    </location>
</feature>
<evidence type="ECO:0000256" key="1">
    <source>
        <dbReference type="ARBA" id="ARBA00006817"/>
    </source>
</evidence>
<organism evidence="3 4">
    <name type="scientific">Brevibacterium salitolerans</name>
    <dbReference type="NCBI Taxonomy" id="1403566"/>
    <lineage>
        <taxon>Bacteria</taxon>
        <taxon>Bacillati</taxon>
        <taxon>Actinomycetota</taxon>
        <taxon>Actinomycetes</taxon>
        <taxon>Micrococcales</taxon>
        <taxon>Brevibacteriaceae</taxon>
        <taxon>Brevibacterium</taxon>
    </lineage>
</organism>
<dbReference type="CDD" id="cd07814">
    <property type="entry name" value="SRPBCC_CalC_Aha1-like"/>
    <property type="match status" value="1"/>
</dbReference>